<protein>
    <recommendedName>
        <fullName evidence="4">Molecular chaperone DnaJ</fullName>
    </recommendedName>
</protein>
<reference evidence="2 3" key="1">
    <citation type="submission" date="2022-06" db="EMBL/GenBank/DDBJ databases">
        <title>Genomic Encyclopedia of Archaeal and Bacterial Type Strains, Phase II (KMG-II): from individual species to whole genera.</title>
        <authorList>
            <person name="Goeker M."/>
        </authorList>
    </citation>
    <scope>NUCLEOTIDE SEQUENCE [LARGE SCALE GENOMIC DNA]</scope>
    <source>
        <strain evidence="2 3">DSM 44693</strain>
    </source>
</reference>
<feature type="compositionally biased region" description="Basic and acidic residues" evidence="1">
    <location>
        <begin position="8"/>
        <end position="26"/>
    </location>
</feature>
<gene>
    <name evidence="2" type="ORF">LX13_001685</name>
</gene>
<comment type="caution">
    <text evidence="2">The sequence shown here is derived from an EMBL/GenBank/DDBJ whole genome shotgun (WGS) entry which is preliminary data.</text>
</comment>
<dbReference type="Proteomes" id="UP001206895">
    <property type="component" value="Unassembled WGS sequence"/>
</dbReference>
<feature type="compositionally biased region" description="Polar residues" evidence="1">
    <location>
        <begin position="46"/>
        <end position="58"/>
    </location>
</feature>
<feature type="region of interest" description="Disordered" evidence="1">
    <location>
        <begin position="1"/>
        <end position="26"/>
    </location>
</feature>
<evidence type="ECO:0000256" key="1">
    <source>
        <dbReference type="SAM" id="MobiDB-lite"/>
    </source>
</evidence>
<evidence type="ECO:0000313" key="3">
    <source>
        <dbReference type="Proteomes" id="UP001206895"/>
    </source>
</evidence>
<accession>A0ABT1HC88</accession>
<dbReference type="EMBL" id="JAMTCJ010000002">
    <property type="protein sequence ID" value="MCP2175866.1"/>
    <property type="molecule type" value="Genomic_DNA"/>
</dbReference>
<evidence type="ECO:0000313" key="2">
    <source>
        <dbReference type="EMBL" id="MCP2175866.1"/>
    </source>
</evidence>
<dbReference type="RefSeq" id="WP_253660906.1">
    <property type="nucleotide sequence ID" value="NZ_BAAAJQ010000001.1"/>
</dbReference>
<name>A0ABT1HC88_9NOCA</name>
<keyword evidence="3" id="KW-1185">Reference proteome</keyword>
<organism evidence="2 3">
    <name type="scientific">Williamsia maris</name>
    <dbReference type="NCBI Taxonomy" id="72806"/>
    <lineage>
        <taxon>Bacteria</taxon>
        <taxon>Bacillati</taxon>
        <taxon>Actinomycetota</taxon>
        <taxon>Actinomycetes</taxon>
        <taxon>Mycobacteriales</taxon>
        <taxon>Nocardiaceae</taxon>
        <taxon>Williamsia</taxon>
    </lineage>
</organism>
<feature type="region of interest" description="Disordered" evidence="1">
    <location>
        <begin position="40"/>
        <end position="60"/>
    </location>
</feature>
<proteinExistence type="predicted"/>
<evidence type="ECO:0008006" key="4">
    <source>
        <dbReference type="Google" id="ProtNLM"/>
    </source>
</evidence>
<sequence length="102" mass="11863">MTTSPEYAARRREVIRSHHPDVGGDPERLRLELSRLDREFGRAPQPASTFRMPSTAETTDARLTVRPSRPLRRLQRRTAAQIRQIRGRLPRSVPGSRRYFDI</sequence>